<proteinExistence type="predicted"/>
<dbReference type="Gene3D" id="2.60.40.10">
    <property type="entry name" value="Immunoglobulins"/>
    <property type="match status" value="1"/>
</dbReference>
<evidence type="ECO:0000313" key="1">
    <source>
        <dbReference type="EMBL" id="MVM36388.1"/>
    </source>
</evidence>
<feature type="non-terminal residue" evidence="1">
    <location>
        <position position="1"/>
    </location>
</feature>
<organism evidence="1 2">
    <name type="scientific">Spirosoma arboris</name>
    <dbReference type="NCBI Taxonomy" id="2682092"/>
    <lineage>
        <taxon>Bacteria</taxon>
        <taxon>Pseudomonadati</taxon>
        <taxon>Bacteroidota</taxon>
        <taxon>Cytophagia</taxon>
        <taxon>Cytophagales</taxon>
        <taxon>Cytophagaceae</taxon>
        <taxon>Spirosoma</taxon>
    </lineage>
</organism>
<dbReference type="NCBIfam" id="TIGR04131">
    <property type="entry name" value="Bac_Flav_CTERM"/>
    <property type="match status" value="1"/>
</dbReference>
<dbReference type="Proteomes" id="UP000436006">
    <property type="component" value="Unassembled WGS sequence"/>
</dbReference>
<dbReference type="RefSeq" id="WP_157591178.1">
    <property type="nucleotide sequence ID" value="NZ_WPIN01000073.1"/>
</dbReference>
<accession>A0A7K1SRG6</accession>
<comment type="caution">
    <text evidence="1">The sequence shown here is derived from an EMBL/GenBank/DDBJ whole genome shotgun (WGS) entry which is preliminary data.</text>
</comment>
<dbReference type="InterPro" id="IPR013783">
    <property type="entry name" value="Ig-like_fold"/>
</dbReference>
<name>A0A7K1SRG6_9BACT</name>
<gene>
    <name evidence="1" type="ORF">GO755_40710</name>
</gene>
<dbReference type="AlphaFoldDB" id="A0A7K1SRG6"/>
<dbReference type="InterPro" id="IPR026341">
    <property type="entry name" value="T9SS_type_B"/>
</dbReference>
<dbReference type="Pfam" id="PF13585">
    <property type="entry name" value="CHU_C"/>
    <property type="match status" value="1"/>
</dbReference>
<keyword evidence="2" id="KW-1185">Reference proteome</keyword>
<reference evidence="1 2" key="1">
    <citation type="submission" date="2019-12" db="EMBL/GenBank/DDBJ databases">
        <title>Spirosoma sp. HMF4905 genome sequencing and assembly.</title>
        <authorList>
            <person name="Kang H."/>
            <person name="Cha I."/>
            <person name="Kim H."/>
            <person name="Joh K."/>
        </authorList>
    </citation>
    <scope>NUCLEOTIDE SEQUENCE [LARGE SCALE GENOMIC DNA]</scope>
    <source>
        <strain evidence="1 2">HMF4905</strain>
    </source>
</reference>
<sequence length="209" mass="22806">PPRLSVDSLNCANLSPESLCDQSSFTNKLNWLAGSGPNCDPNIASYKVYYGRYQQDTLGMLTSVEAPTLKYDHTGLSTVAGCYYVTAVSKRGLESAPSNKVCVDACPSLVLPNVFTPNGDGKNDVFQPLRCPRFVSSISFVVYNRWGAKVYETSGSSLAWDGKSVDGVDLPTGLYYYQATVSYAMLDKNFPPQVIKGWVQILREGVSAR</sequence>
<dbReference type="EMBL" id="WPIN01000073">
    <property type="protein sequence ID" value="MVM36388.1"/>
    <property type="molecule type" value="Genomic_DNA"/>
</dbReference>
<evidence type="ECO:0000313" key="2">
    <source>
        <dbReference type="Proteomes" id="UP000436006"/>
    </source>
</evidence>
<protein>
    <submittedName>
        <fullName evidence="1">T9SS type B sorting domain-containing protein</fullName>
    </submittedName>
</protein>